<dbReference type="GO" id="GO:0020037">
    <property type="term" value="F:heme binding"/>
    <property type="evidence" value="ECO:0007669"/>
    <property type="project" value="InterPro"/>
</dbReference>
<dbReference type="PROSITE" id="PS00086">
    <property type="entry name" value="CYTOCHROME_P450"/>
    <property type="match status" value="1"/>
</dbReference>
<dbReference type="InterPro" id="IPR001128">
    <property type="entry name" value="Cyt_P450"/>
</dbReference>
<dbReference type="Pfam" id="PF00067">
    <property type="entry name" value="p450"/>
    <property type="match status" value="1"/>
</dbReference>
<evidence type="ECO:0000313" key="13">
    <source>
        <dbReference type="EMBL" id="QCD92154.1"/>
    </source>
</evidence>
<evidence type="ECO:0000256" key="9">
    <source>
        <dbReference type="ARBA" id="ARBA00023136"/>
    </source>
</evidence>
<dbReference type="PANTHER" id="PTHR47943:SF9">
    <property type="entry name" value="CYTOCHROME P450"/>
    <property type="match status" value="1"/>
</dbReference>
<evidence type="ECO:0000256" key="2">
    <source>
        <dbReference type="ARBA" id="ARBA00004370"/>
    </source>
</evidence>
<keyword evidence="6 11" id="KW-0560">Oxidoreductase</keyword>
<keyword evidence="14" id="KW-1185">Reference proteome</keyword>
<evidence type="ECO:0000256" key="12">
    <source>
        <dbReference type="SAM" id="SignalP"/>
    </source>
</evidence>
<keyword evidence="12" id="KW-0732">Signal</keyword>
<dbReference type="GO" id="GO:0016020">
    <property type="term" value="C:membrane"/>
    <property type="evidence" value="ECO:0007669"/>
    <property type="project" value="UniProtKB-SubCell"/>
</dbReference>
<comment type="similarity">
    <text evidence="3 11">Belongs to the cytochrome P450 family.</text>
</comment>
<protein>
    <submittedName>
        <fullName evidence="13">Ferulate-5-hydroxylase</fullName>
    </submittedName>
</protein>
<evidence type="ECO:0000256" key="3">
    <source>
        <dbReference type="ARBA" id="ARBA00010617"/>
    </source>
</evidence>
<keyword evidence="4 10" id="KW-0349">Heme</keyword>
<evidence type="ECO:0000256" key="6">
    <source>
        <dbReference type="ARBA" id="ARBA00023002"/>
    </source>
</evidence>
<evidence type="ECO:0000256" key="7">
    <source>
        <dbReference type="ARBA" id="ARBA00023004"/>
    </source>
</evidence>
<feature type="binding site" description="axial binding residue" evidence="10">
    <location>
        <position position="445"/>
    </location>
    <ligand>
        <name>heme</name>
        <dbReference type="ChEBI" id="CHEBI:30413"/>
    </ligand>
    <ligandPart>
        <name>Fe</name>
        <dbReference type="ChEBI" id="CHEBI:18248"/>
    </ligandPart>
</feature>
<dbReference type="FunFam" id="1.10.630.10:FF:000011">
    <property type="entry name" value="Cytochrome P450 83B1"/>
    <property type="match status" value="1"/>
</dbReference>
<dbReference type="PRINTS" id="PR00463">
    <property type="entry name" value="EP450I"/>
</dbReference>
<sequence>MFHLTLLILLAPLVSLIYILHTTASRRRQPPPPPGPPRLPIIGNLHMMVGGREALPHRSLQSLSQRYGPIMSLQLGNVPTVVVSSPEAAELFLKTHDAVFANRPKFEAAQYTYGPESVAFAEYGAYWRGVRKVCTTHLLSASKVERFGPLRKKEVEAMVERLREVAAAREVVDLSERVGEVLRDMACKMVLGRNQDERFDLKGILLETMSVSGAFNVADYVPWFRPFDLQGLTKRSKRISKALDEMLEEMIEEHEGVSKAEGHLNNDFIDTLLSLKDQPMHPHVEDAPVIDRRSIKGIVFDMVIGASETSSNVIEWAISELVRHPRVMESVQEELKHAVGMKKMVEEIDLGKLSYLDMVVKETLRLHPVVPLLAPHESMEDVVIEGYYIKKKSRIIINAWAIGRDPKVWSENAQVFYPERFVDSNVDFKGQDFELIPFGSGRRSCPGIVMGLSIVKLVIAQLVHCFNWELPYGIGQHELDMNEKSGLSMPRETPLLLIPTYRLLHETLVN</sequence>
<feature type="signal peptide" evidence="12">
    <location>
        <begin position="1"/>
        <end position="16"/>
    </location>
</feature>
<evidence type="ECO:0000256" key="8">
    <source>
        <dbReference type="ARBA" id="ARBA00023033"/>
    </source>
</evidence>
<feature type="chain" id="PRO_5020034091" evidence="12">
    <location>
        <begin position="17"/>
        <end position="510"/>
    </location>
</feature>
<dbReference type="Gene3D" id="1.10.630.10">
    <property type="entry name" value="Cytochrome P450"/>
    <property type="match status" value="1"/>
</dbReference>
<dbReference type="Proteomes" id="UP000501690">
    <property type="component" value="Linkage Group LG5"/>
</dbReference>
<dbReference type="InterPro" id="IPR036396">
    <property type="entry name" value="Cyt_P450_sf"/>
</dbReference>
<evidence type="ECO:0000256" key="11">
    <source>
        <dbReference type="RuleBase" id="RU000461"/>
    </source>
</evidence>
<evidence type="ECO:0000313" key="14">
    <source>
        <dbReference type="Proteomes" id="UP000501690"/>
    </source>
</evidence>
<organism evidence="13 14">
    <name type="scientific">Vigna unguiculata</name>
    <name type="common">Cowpea</name>
    <dbReference type="NCBI Taxonomy" id="3917"/>
    <lineage>
        <taxon>Eukaryota</taxon>
        <taxon>Viridiplantae</taxon>
        <taxon>Streptophyta</taxon>
        <taxon>Embryophyta</taxon>
        <taxon>Tracheophyta</taxon>
        <taxon>Spermatophyta</taxon>
        <taxon>Magnoliopsida</taxon>
        <taxon>eudicotyledons</taxon>
        <taxon>Gunneridae</taxon>
        <taxon>Pentapetalae</taxon>
        <taxon>rosids</taxon>
        <taxon>fabids</taxon>
        <taxon>Fabales</taxon>
        <taxon>Fabaceae</taxon>
        <taxon>Papilionoideae</taxon>
        <taxon>50 kb inversion clade</taxon>
        <taxon>NPAAA clade</taxon>
        <taxon>indigoferoid/millettioid clade</taxon>
        <taxon>Phaseoleae</taxon>
        <taxon>Vigna</taxon>
    </lineage>
</organism>
<dbReference type="PRINTS" id="PR00385">
    <property type="entry name" value="P450"/>
</dbReference>
<dbReference type="GO" id="GO:0016705">
    <property type="term" value="F:oxidoreductase activity, acting on paired donors, with incorporation or reduction of molecular oxygen"/>
    <property type="evidence" value="ECO:0007669"/>
    <property type="project" value="InterPro"/>
</dbReference>
<reference evidence="13 14" key="1">
    <citation type="submission" date="2019-04" db="EMBL/GenBank/DDBJ databases">
        <title>An improved genome assembly and genetic linkage map for asparagus bean, Vigna unguiculata ssp. sesquipedialis.</title>
        <authorList>
            <person name="Xia Q."/>
            <person name="Zhang R."/>
            <person name="Dong Y."/>
        </authorList>
    </citation>
    <scope>NUCLEOTIDE SEQUENCE [LARGE SCALE GENOMIC DNA]</scope>
    <source>
        <tissue evidence="13">Leaf</tissue>
    </source>
</reference>
<dbReference type="InterPro" id="IPR017972">
    <property type="entry name" value="Cyt_P450_CS"/>
</dbReference>
<dbReference type="PANTHER" id="PTHR47943">
    <property type="entry name" value="CYTOCHROME P450 93A3-LIKE"/>
    <property type="match status" value="1"/>
</dbReference>
<comment type="subcellular location">
    <subcellularLocation>
        <location evidence="2">Membrane</location>
    </subcellularLocation>
</comment>
<name>A0A4D6LW92_VIGUN</name>
<comment type="cofactor">
    <cofactor evidence="1 10">
        <name>heme</name>
        <dbReference type="ChEBI" id="CHEBI:30413"/>
    </cofactor>
</comment>
<keyword evidence="9" id="KW-0472">Membrane</keyword>
<dbReference type="EMBL" id="CP039349">
    <property type="protein sequence ID" value="QCD92154.1"/>
    <property type="molecule type" value="Genomic_DNA"/>
</dbReference>
<evidence type="ECO:0000256" key="5">
    <source>
        <dbReference type="ARBA" id="ARBA00022723"/>
    </source>
</evidence>
<accession>A0A4D6LW92</accession>
<dbReference type="InterPro" id="IPR002401">
    <property type="entry name" value="Cyt_P450_E_grp-I"/>
</dbReference>
<keyword evidence="5 10" id="KW-0479">Metal-binding</keyword>
<dbReference type="GO" id="GO:0004497">
    <property type="term" value="F:monooxygenase activity"/>
    <property type="evidence" value="ECO:0007669"/>
    <property type="project" value="UniProtKB-KW"/>
</dbReference>
<dbReference type="AlphaFoldDB" id="A0A4D6LW92"/>
<keyword evidence="8 11" id="KW-0503">Monooxygenase</keyword>
<proteinExistence type="inferred from homology"/>
<evidence type="ECO:0000256" key="1">
    <source>
        <dbReference type="ARBA" id="ARBA00001971"/>
    </source>
</evidence>
<dbReference type="CDD" id="cd11072">
    <property type="entry name" value="CYP71-like"/>
    <property type="match status" value="1"/>
</dbReference>
<keyword evidence="7 10" id="KW-0408">Iron</keyword>
<dbReference type="GO" id="GO:0005506">
    <property type="term" value="F:iron ion binding"/>
    <property type="evidence" value="ECO:0007669"/>
    <property type="project" value="InterPro"/>
</dbReference>
<gene>
    <name evidence="13" type="ORF">DEO72_LG5g215</name>
</gene>
<evidence type="ECO:0000256" key="10">
    <source>
        <dbReference type="PIRSR" id="PIRSR602401-1"/>
    </source>
</evidence>
<evidence type="ECO:0000256" key="4">
    <source>
        <dbReference type="ARBA" id="ARBA00022617"/>
    </source>
</evidence>
<dbReference type="SUPFAM" id="SSF48264">
    <property type="entry name" value="Cytochrome P450"/>
    <property type="match status" value="1"/>
</dbReference>